<reference evidence="2 3" key="1">
    <citation type="submission" date="2018-06" db="EMBL/GenBank/DDBJ databases">
        <authorList>
            <consortium name="Pathogen Informatics"/>
            <person name="Doyle S."/>
        </authorList>
    </citation>
    <scope>NUCLEOTIDE SEQUENCE [LARGE SCALE GENOMIC DNA]</scope>
    <source>
        <strain evidence="2 3">NCTC11872</strain>
    </source>
</reference>
<dbReference type="AlphaFoldDB" id="A0A2X1QN40"/>
<protein>
    <submittedName>
        <fullName evidence="2">L-glutamine:D-fructose-6-phosphate aminotransferase</fullName>
        <ecNumber evidence="2">2.6.1.16</ecNumber>
    </submittedName>
</protein>
<dbReference type="PROSITE" id="PS51278">
    <property type="entry name" value="GATASE_TYPE_2"/>
    <property type="match status" value="1"/>
</dbReference>
<sequence>MCGIVGAVAQRDVAEILINGLHRLEYRGY</sequence>
<feature type="domain" description="Glutamine amidotransferase type-2" evidence="1">
    <location>
        <begin position="2"/>
        <end position="29"/>
    </location>
</feature>
<evidence type="ECO:0000313" key="3">
    <source>
        <dbReference type="Proteomes" id="UP000249936"/>
    </source>
</evidence>
<proteinExistence type="predicted"/>
<organism evidence="2 3">
    <name type="scientific">Haemophilus influenzae</name>
    <dbReference type="NCBI Taxonomy" id="727"/>
    <lineage>
        <taxon>Bacteria</taxon>
        <taxon>Pseudomonadati</taxon>
        <taxon>Pseudomonadota</taxon>
        <taxon>Gammaproteobacteria</taxon>
        <taxon>Pasteurellales</taxon>
        <taxon>Pasteurellaceae</taxon>
        <taxon>Haemophilus</taxon>
    </lineage>
</organism>
<dbReference type="SUPFAM" id="SSF56235">
    <property type="entry name" value="N-terminal nucleophile aminohydrolases (Ntn hydrolases)"/>
    <property type="match status" value="1"/>
</dbReference>
<keyword evidence="2" id="KW-0032">Aminotransferase</keyword>
<keyword evidence="2" id="KW-0808">Transferase</keyword>
<dbReference type="InterPro" id="IPR017932">
    <property type="entry name" value="GATase_2_dom"/>
</dbReference>
<dbReference type="GO" id="GO:0004360">
    <property type="term" value="F:glutamine-fructose-6-phosphate transaminase (isomerizing) activity"/>
    <property type="evidence" value="ECO:0007669"/>
    <property type="project" value="UniProtKB-EC"/>
</dbReference>
<evidence type="ECO:0000313" key="2">
    <source>
        <dbReference type="EMBL" id="SPX41712.1"/>
    </source>
</evidence>
<name>A0A2X1QN40_HAEIF</name>
<dbReference type="Gene3D" id="3.60.20.10">
    <property type="entry name" value="Glutamine Phosphoribosylpyrophosphate, subunit 1, domain 1"/>
    <property type="match status" value="1"/>
</dbReference>
<dbReference type="EMBL" id="UASK01000005">
    <property type="protein sequence ID" value="SPX41712.1"/>
    <property type="molecule type" value="Genomic_DNA"/>
</dbReference>
<dbReference type="Proteomes" id="UP000249936">
    <property type="component" value="Unassembled WGS sequence"/>
</dbReference>
<gene>
    <name evidence="2" type="primary">glmS_1</name>
    <name evidence="2" type="ORF">NCTC11872_01324</name>
</gene>
<dbReference type="EC" id="2.6.1.16" evidence="2"/>
<dbReference type="InterPro" id="IPR029055">
    <property type="entry name" value="Ntn_hydrolases_N"/>
</dbReference>
<evidence type="ECO:0000259" key="1">
    <source>
        <dbReference type="PROSITE" id="PS51278"/>
    </source>
</evidence>
<accession>A0A2X1QN40</accession>